<comment type="caution">
    <text evidence="2">The sequence shown here is derived from an EMBL/GenBank/DDBJ whole genome shotgun (WGS) entry which is preliminary data.</text>
</comment>
<keyword evidence="1" id="KW-1133">Transmembrane helix</keyword>
<feature type="transmembrane region" description="Helical" evidence="1">
    <location>
        <begin position="39"/>
        <end position="56"/>
    </location>
</feature>
<gene>
    <name evidence="2" type="ORF">DP107_16330</name>
</gene>
<evidence type="ECO:0000256" key="1">
    <source>
        <dbReference type="SAM" id="Phobius"/>
    </source>
</evidence>
<reference evidence="2 3" key="1">
    <citation type="submission" date="2018-06" db="EMBL/GenBank/DDBJ databases">
        <title>Natronomonas sp. F16-60 a new haloarchaeon isolated from a solar saltern of Isla Cristina, Huelva, Spain.</title>
        <authorList>
            <person name="Duran-Viseras A."/>
            <person name="Sanchez-Porro C."/>
            <person name="Ventosa A."/>
        </authorList>
    </citation>
    <scope>NUCLEOTIDE SEQUENCE [LARGE SCALE GENOMIC DNA]</scope>
    <source>
        <strain evidence="2 3">F16-60</strain>
    </source>
</reference>
<dbReference type="AlphaFoldDB" id="A0A554MW24"/>
<feature type="transmembrane region" description="Helical" evidence="1">
    <location>
        <begin position="12"/>
        <end position="33"/>
    </location>
</feature>
<name>A0A554MW24_9EURY</name>
<accession>A0A554MW24</accession>
<dbReference type="EMBL" id="QMDX01000014">
    <property type="protein sequence ID" value="TSD09311.1"/>
    <property type="molecule type" value="Genomic_DNA"/>
</dbReference>
<dbReference type="InParanoid" id="A0A554MW24"/>
<sequence>MSQGSTATGGRWSWQWSATFAVMFGYFAGAMLWVGGFRIPAALVGIPATVLGMYVLSSGRP</sequence>
<dbReference type="Proteomes" id="UP000319894">
    <property type="component" value="Unassembled WGS sequence"/>
</dbReference>
<keyword evidence="1" id="KW-0472">Membrane</keyword>
<organism evidence="2 3">
    <name type="scientific">Haloglomus irregulare</name>
    <dbReference type="NCBI Taxonomy" id="2234134"/>
    <lineage>
        <taxon>Archaea</taxon>
        <taxon>Methanobacteriati</taxon>
        <taxon>Methanobacteriota</taxon>
        <taxon>Stenosarchaea group</taxon>
        <taxon>Halobacteria</taxon>
        <taxon>Halobacteriales</taxon>
        <taxon>Natronomonadaceae</taxon>
        <taxon>Haloglomus</taxon>
    </lineage>
</organism>
<proteinExistence type="predicted"/>
<evidence type="ECO:0000313" key="2">
    <source>
        <dbReference type="EMBL" id="TSD09311.1"/>
    </source>
</evidence>
<keyword evidence="3" id="KW-1185">Reference proteome</keyword>
<protein>
    <submittedName>
        <fullName evidence="2">Uncharacterized protein</fullName>
    </submittedName>
</protein>
<keyword evidence="1" id="KW-0812">Transmembrane</keyword>
<evidence type="ECO:0000313" key="3">
    <source>
        <dbReference type="Proteomes" id="UP000319894"/>
    </source>
</evidence>